<name>A0A6L2PS85_COPFO</name>
<feature type="compositionally biased region" description="Basic and acidic residues" evidence="1">
    <location>
        <begin position="1"/>
        <end position="33"/>
    </location>
</feature>
<feature type="region of interest" description="Disordered" evidence="1">
    <location>
        <begin position="1"/>
        <end position="42"/>
    </location>
</feature>
<dbReference type="Proteomes" id="UP000502823">
    <property type="component" value="Unassembled WGS sequence"/>
</dbReference>
<evidence type="ECO:0000313" key="2">
    <source>
        <dbReference type="EMBL" id="GFG35439.1"/>
    </source>
</evidence>
<feature type="non-terminal residue" evidence="2">
    <location>
        <position position="1"/>
    </location>
</feature>
<sequence length="60" mass="6687">GVRRGDNFRTEGARHASGIRRDRILQDPSAHDQDDQDASRQLTPATHKFLQVCGETNTAL</sequence>
<dbReference type="AlphaFoldDB" id="A0A6L2PS85"/>
<reference evidence="3" key="1">
    <citation type="submission" date="2020-01" db="EMBL/GenBank/DDBJ databases">
        <title>Draft genome sequence of the Termite Coptotermes fromosanus.</title>
        <authorList>
            <person name="Itakura S."/>
            <person name="Yosikawa Y."/>
            <person name="Umezawa K."/>
        </authorList>
    </citation>
    <scope>NUCLEOTIDE SEQUENCE [LARGE SCALE GENOMIC DNA]</scope>
</reference>
<organism evidence="2 3">
    <name type="scientific">Coptotermes formosanus</name>
    <name type="common">Formosan subterranean termite</name>
    <dbReference type="NCBI Taxonomy" id="36987"/>
    <lineage>
        <taxon>Eukaryota</taxon>
        <taxon>Metazoa</taxon>
        <taxon>Ecdysozoa</taxon>
        <taxon>Arthropoda</taxon>
        <taxon>Hexapoda</taxon>
        <taxon>Insecta</taxon>
        <taxon>Pterygota</taxon>
        <taxon>Neoptera</taxon>
        <taxon>Polyneoptera</taxon>
        <taxon>Dictyoptera</taxon>
        <taxon>Blattodea</taxon>
        <taxon>Blattoidea</taxon>
        <taxon>Termitoidae</taxon>
        <taxon>Rhinotermitidae</taxon>
        <taxon>Coptotermes</taxon>
    </lineage>
</organism>
<evidence type="ECO:0000313" key="3">
    <source>
        <dbReference type="Proteomes" id="UP000502823"/>
    </source>
</evidence>
<protein>
    <submittedName>
        <fullName evidence="2">Uncharacterized protein</fullName>
    </submittedName>
</protein>
<dbReference type="InParanoid" id="A0A6L2PS85"/>
<feature type="non-terminal residue" evidence="2">
    <location>
        <position position="60"/>
    </location>
</feature>
<dbReference type="EMBL" id="BLKM01000550">
    <property type="protein sequence ID" value="GFG35439.1"/>
    <property type="molecule type" value="Genomic_DNA"/>
</dbReference>
<accession>A0A6L2PS85</accession>
<proteinExistence type="predicted"/>
<keyword evidence="3" id="KW-1185">Reference proteome</keyword>
<evidence type="ECO:0000256" key="1">
    <source>
        <dbReference type="SAM" id="MobiDB-lite"/>
    </source>
</evidence>
<comment type="caution">
    <text evidence="2">The sequence shown here is derived from an EMBL/GenBank/DDBJ whole genome shotgun (WGS) entry which is preliminary data.</text>
</comment>
<gene>
    <name evidence="2" type="ORF">Cfor_09097</name>
</gene>